<accession>A0AAV3SJG3</accession>
<evidence type="ECO:0000313" key="3">
    <source>
        <dbReference type="Proteomes" id="UP001500962"/>
    </source>
</evidence>
<name>A0AAV3SJG3_HALDO</name>
<proteinExistence type="predicted"/>
<protein>
    <recommendedName>
        <fullName evidence="4">Small CPxCG-related zinc finger protein</fullName>
    </recommendedName>
</protein>
<dbReference type="AlphaFoldDB" id="A0AAV3SJG3"/>
<dbReference type="Proteomes" id="UP001500962">
    <property type="component" value="Unassembled WGS sequence"/>
</dbReference>
<evidence type="ECO:0000313" key="2">
    <source>
        <dbReference type="EMBL" id="GAA0472167.1"/>
    </source>
</evidence>
<comment type="caution">
    <text evidence="2">The sequence shown here is derived from an EMBL/GenBank/DDBJ whole genome shotgun (WGS) entry which is preliminary data.</text>
</comment>
<reference evidence="2" key="2">
    <citation type="submission" date="2023-12" db="EMBL/GenBank/DDBJ databases">
        <authorList>
            <person name="Sun Q."/>
            <person name="Inoue M."/>
        </authorList>
    </citation>
    <scope>NUCLEOTIDE SEQUENCE</scope>
    <source>
        <strain evidence="2">JCM 12289</strain>
    </source>
</reference>
<evidence type="ECO:0000256" key="1">
    <source>
        <dbReference type="SAM" id="MobiDB-lite"/>
    </source>
</evidence>
<sequence length="76" mass="8342">MRSRAPPLPTANEFQTVSNGVRLNSVRSQRTPMSDESVAMMHCTDCDATFPRNEVDTPAKGTLACPKCRSTDIEDV</sequence>
<feature type="compositionally biased region" description="Polar residues" evidence="1">
    <location>
        <begin position="12"/>
        <end position="34"/>
    </location>
</feature>
<feature type="region of interest" description="Disordered" evidence="1">
    <location>
        <begin position="1"/>
        <end position="34"/>
    </location>
</feature>
<dbReference type="EMBL" id="BAAADN010000055">
    <property type="protein sequence ID" value="GAA0472167.1"/>
    <property type="molecule type" value="Genomic_DNA"/>
</dbReference>
<gene>
    <name evidence="2" type="ORF">GCM10008985_31190</name>
</gene>
<evidence type="ECO:0008006" key="4">
    <source>
        <dbReference type="Google" id="ProtNLM"/>
    </source>
</evidence>
<reference evidence="2" key="1">
    <citation type="journal article" date="2014" name="Int. J. Syst. Evol. Microbiol.">
        <title>Complete genome sequence of Corynebacterium casei LMG S-19264T (=DSM 44701T), isolated from a smear-ripened cheese.</title>
        <authorList>
            <consortium name="US DOE Joint Genome Institute (JGI-PGF)"/>
            <person name="Walter F."/>
            <person name="Albersmeier A."/>
            <person name="Kalinowski J."/>
            <person name="Ruckert C."/>
        </authorList>
    </citation>
    <scope>NUCLEOTIDE SEQUENCE</scope>
    <source>
        <strain evidence="2">JCM 12289</strain>
    </source>
</reference>
<organism evidence="2 3">
    <name type="scientific">Halococcus dombrowskii</name>
    <dbReference type="NCBI Taxonomy" id="179637"/>
    <lineage>
        <taxon>Archaea</taxon>
        <taxon>Methanobacteriati</taxon>
        <taxon>Methanobacteriota</taxon>
        <taxon>Stenosarchaea group</taxon>
        <taxon>Halobacteria</taxon>
        <taxon>Halobacteriales</taxon>
        <taxon>Halococcaceae</taxon>
        <taxon>Halococcus</taxon>
    </lineage>
</organism>